<keyword evidence="1" id="KW-0732">Signal</keyword>
<dbReference type="InterPro" id="IPR013783">
    <property type="entry name" value="Ig-like_fold"/>
</dbReference>
<reference evidence="3 4" key="1">
    <citation type="submission" date="2020-08" db="EMBL/GenBank/DDBJ databases">
        <title>Genomic Encyclopedia of Type Strains, Phase IV (KMG-IV): sequencing the most valuable type-strain genomes for metagenomic binning, comparative biology and taxonomic classification.</title>
        <authorList>
            <person name="Goeker M."/>
        </authorList>
    </citation>
    <scope>NUCLEOTIDE SEQUENCE [LARGE SCALE GENOMIC DNA]</scope>
    <source>
        <strain evidence="3 4">DSM 105137</strain>
    </source>
</reference>
<dbReference type="InterPro" id="IPR026444">
    <property type="entry name" value="Secre_tail"/>
</dbReference>
<evidence type="ECO:0000259" key="2">
    <source>
        <dbReference type="Pfam" id="PF18962"/>
    </source>
</evidence>
<evidence type="ECO:0000256" key="1">
    <source>
        <dbReference type="SAM" id="SignalP"/>
    </source>
</evidence>
<dbReference type="Pfam" id="PF18962">
    <property type="entry name" value="Por_Secre_tail"/>
    <property type="match status" value="1"/>
</dbReference>
<sequence>MRRFLTACSVALLIGVSLNLSGQAPAECQSPPAGGGNHPNGNTYFSSVKVDLTVGEVVSSCIRLTGTNTKFLTFNPVASSGEGALLEVITATSTTTSQPQNITADGGTQVIEFSGNSIIYVQITALATGQVGFTYQNAGANSPGRTFSISGVAAPVTWTKPLTYATTGDQIELSWSVADQVDVRGYELEVDNGTGFATAAFIPYRENGSREVTYTATQPQLETERYYRVKQVDHAGTYDYSNIAFIPGHSQTDDAISVYPNPATGSVQMSLPDRVETVTILSAAGQLLKSYPAATARGGIDLTEFPAGAYLLRASGPTDTKSKYLIIRR</sequence>
<dbReference type="NCBIfam" id="TIGR04183">
    <property type="entry name" value="Por_Secre_tail"/>
    <property type="match status" value="1"/>
</dbReference>
<dbReference type="RefSeq" id="WP_183494438.1">
    <property type="nucleotide sequence ID" value="NZ_JACIFF010000001.1"/>
</dbReference>
<evidence type="ECO:0000313" key="4">
    <source>
        <dbReference type="Proteomes" id="UP000576209"/>
    </source>
</evidence>
<feature type="domain" description="Secretion system C-terminal sorting" evidence="2">
    <location>
        <begin position="258"/>
        <end position="327"/>
    </location>
</feature>
<dbReference type="Gene3D" id="2.60.40.10">
    <property type="entry name" value="Immunoglobulins"/>
    <property type="match status" value="1"/>
</dbReference>
<feature type="signal peptide" evidence="1">
    <location>
        <begin position="1"/>
        <end position="26"/>
    </location>
</feature>
<keyword evidence="4" id="KW-1185">Reference proteome</keyword>
<name>A0A840DZ07_9BACT</name>
<gene>
    <name evidence="3" type="ORF">GGR28_000822</name>
</gene>
<dbReference type="InterPro" id="IPR036116">
    <property type="entry name" value="FN3_sf"/>
</dbReference>
<dbReference type="EMBL" id="JACIFF010000001">
    <property type="protein sequence ID" value="MBB4078221.1"/>
    <property type="molecule type" value="Genomic_DNA"/>
</dbReference>
<organism evidence="3 4">
    <name type="scientific">Neolewinella aquimaris</name>
    <dbReference type="NCBI Taxonomy" id="1835722"/>
    <lineage>
        <taxon>Bacteria</taxon>
        <taxon>Pseudomonadati</taxon>
        <taxon>Bacteroidota</taxon>
        <taxon>Saprospiria</taxon>
        <taxon>Saprospirales</taxon>
        <taxon>Lewinellaceae</taxon>
        <taxon>Neolewinella</taxon>
    </lineage>
</organism>
<dbReference type="SUPFAM" id="SSF49265">
    <property type="entry name" value="Fibronectin type III"/>
    <property type="match status" value="1"/>
</dbReference>
<comment type="caution">
    <text evidence="3">The sequence shown here is derived from an EMBL/GenBank/DDBJ whole genome shotgun (WGS) entry which is preliminary data.</text>
</comment>
<dbReference type="AlphaFoldDB" id="A0A840DZ07"/>
<protein>
    <recommendedName>
        <fullName evidence="2">Secretion system C-terminal sorting domain-containing protein</fullName>
    </recommendedName>
</protein>
<evidence type="ECO:0000313" key="3">
    <source>
        <dbReference type="EMBL" id="MBB4078221.1"/>
    </source>
</evidence>
<dbReference type="Proteomes" id="UP000576209">
    <property type="component" value="Unassembled WGS sequence"/>
</dbReference>
<proteinExistence type="predicted"/>
<feature type="chain" id="PRO_5032427311" description="Secretion system C-terminal sorting domain-containing protein" evidence="1">
    <location>
        <begin position="27"/>
        <end position="329"/>
    </location>
</feature>
<accession>A0A840DZ07</accession>